<dbReference type="AlphaFoldDB" id="A0A9X2UNL2"/>
<proteinExistence type="inferred from homology"/>
<evidence type="ECO:0000259" key="4">
    <source>
        <dbReference type="Pfam" id="PF00535"/>
    </source>
</evidence>
<sequence>MKTSDVTVGIPFYSGTEPLHFVDAIESIQEQTHGPKKIHLIQDGSVSGKIQKVVRKKKQEDERVEHLQIGGKKGLSYALNCSILRSGTSLYARMDADDISHPERLEKQVRFFNLNPEVEILGTWAREFSSDPEEEDTFLKKVPTEQKEMEDILHYRSPFIHPSVMFRRKVFAKIGLYPSQEQVEDLCLWSRAFKKGTRTANIAEPLLYFRFQGVVARRSSLGRIGREARMRFGYGTLSPKLNALKVSSLLVRIFPERIQEWVYSELR</sequence>
<dbReference type="PANTHER" id="PTHR43685">
    <property type="entry name" value="GLYCOSYLTRANSFERASE"/>
    <property type="match status" value="1"/>
</dbReference>
<dbReference type="PANTHER" id="PTHR43685:SF5">
    <property type="entry name" value="GLYCOSYLTRANSFERASE EPSE-RELATED"/>
    <property type="match status" value="1"/>
</dbReference>
<dbReference type="Gene3D" id="3.90.550.10">
    <property type="entry name" value="Spore Coat Polysaccharide Biosynthesis Protein SpsA, Chain A"/>
    <property type="match status" value="1"/>
</dbReference>
<accession>A0A9X2UNL2</accession>
<comment type="similarity">
    <text evidence="1">Belongs to the glycosyltransferase 2 family.</text>
</comment>
<dbReference type="InterPro" id="IPR001173">
    <property type="entry name" value="Glyco_trans_2-like"/>
</dbReference>
<dbReference type="RefSeq" id="WP_259091186.1">
    <property type="nucleotide sequence ID" value="NZ_JANTZY010000026.1"/>
</dbReference>
<reference evidence="5" key="1">
    <citation type="submission" date="2022-08" db="EMBL/GenBank/DDBJ databases">
        <title>Genomic Encyclopedia of Type Strains, Phase V (KMG-V): Genome sequencing to study the core and pangenomes of soil and plant-associated prokaryotes.</title>
        <authorList>
            <person name="Whitman W."/>
        </authorList>
    </citation>
    <scope>NUCLEOTIDE SEQUENCE</scope>
    <source>
        <strain evidence="5">SP3012</strain>
    </source>
</reference>
<evidence type="ECO:0000256" key="1">
    <source>
        <dbReference type="ARBA" id="ARBA00006739"/>
    </source>
</evidence>
<evidence type="ECO:0000313" key="5">
    <source>
        <dbReference type="EMBL" id="MCS4037867.1"/>
    </source>
</evidence>
<dbReference type="SUPFAM" id="SSF53448">
    <property type="entry name" value="Nucleotide-diphospho-sugar transferases"/>
    <property type="match status" value="1"/>
</dbReference>
<gene>
    <name evidence="5" type="ORF">GGQ01_002956</name>
</gene>
<dbReference type="InterPro" id="IPR029044">
    <property type="entry name" value="Nucleotide-diphossugar_trans"/>
</dbReference>
<dbReference type="InterPro" id="IPR050834">
    <property type="entry name" value="Glycosyltransf_2"/>
</dbReference>
<protein>
    <recommendedName>
        <fullName evidence="4">Glycosyltransferase 2-like domain-containing protein</fullName>
    </recommendedName>
</protein>
<keyword evidence="2" id="KW-0328">Glycosyltransferase</keyword>
<dbReference type="Pfam" id="PF00535">
    <property type="entry name" value="Glycos_transf_2"/>
    <property type="match status" value="1"/>
</dbReference>
<feature type="domain" description="Glycosyltransferase 2-like" evidence="4">
    <location>
        <begin position="8"/>
        <end position="174"/>
    </location>
</feature>
<keyword evidence="3" id="KW-0808">Transferase</keyword>
<evidence type="ECO:0000256" key="3">
    <source>
        <dbReference type="ARBA" id="ARBA00022679"/>
    </source>
</evidence>
<name>A0A9X2UNL2_9BACT</name>
<evidence type="ECO:0000256" key="2">
    <source>
        <dbReference type="ARBA" id="ARBA00022676"/>
    </source>
</evidence>
<dbReference type="Proteomes" id="UP001155040">
    <property type="component" value="Unassembled WGS sequence"/>
</dbReference>
<dbReference type="EMBL" id="JANUBF010000028">
    <property type="protein sequence ID" value="MCS4037867.1"/>
    <property type="molecule type" value="Genomic_DNA"/>
</dbReference>
<evidence type="ECO:0000313" key="6">
    <source>
        <dbReference type="Proteomes" id="UP001155040"/>
    </source>
</evidence>
<dbReference type="GO" id="GO:0016757">
    <property type="term" value="F:glycosyltransferase activity"/>
    <property type="evidence" value="ECO:0007669"/>
    <property type="project" value="UniProtKB-KW"/>
</dbReference>
<organism evidence="5 6">
    <name type="scientific">Salinibacter ruber</name>
    <dbReference type="NCBI Taxonomy" id="146919"/>
    <lineage>
        <taxon>Bacteria</taxon>
        <taxon>Pseudomonadati</taxon>
        <taxon>Rhodothermota</taxon>
        <taxon>Rhodothermia</taxon>
        <taxon>Rhodothermales</taxon>
        <taxon>Salinibacteraceae</taxon>
        <taxon>Salinibacter</taxon>
    </lineage>
</organism>
<comment type="caution">
    <text evidence="5">The sequence shown here is derived from an EMBL/GenBank/DDBJ whole genome shotgun (WGS) entry which is preliminary data.</text>
</comment>